<gene>
    <name evidence="13" type="ORF">BS101_07690</name>
</gene>
<keyword evidence="3" id="KW-0820">tRNA-binding</keyword>
<evidence type="ECO:0000313" key="13">
    <source>
        <dbReference type="EMBL" id="APM38634.1"/>
    </source>
</evidence>
<evidence type="ECO:0000256" key="6">
    <source>
        <dbReference type="ARBA" id="ARBA00022695"/>
    </source>
</evidence>
<dbReference type="SUPFAM" id="SSF81301">
    <property type="entry name" value="Nucleotidyltransferase"/>
    <property type="match status" value="1"/>
</dbReference>
<evidence type="ECO:0000259" key="12">
    <source>
        <dbReference type="Pfam" id="PF01743"/>
    </source>
</evidence>
<dbReference type="RefSeq" id="WP_073538301.1">
    <property type="nucleotide sequence ID" value="NZ_CP018335.1"/>
</dbReference>
<keyword evidence="6" id="KW-0548">Nucleotidyltransferase</keyword>
<dbReference type="PANTHER" id="PTHR47788">
    <property type="entry name" value="POLYA POLYMERASE"/>
    <property type="match status" value="1"/>
</dbReference>
<dbReference type="OrthoDB" id="9805698at2"/>
<comment type="cofactor">
    <cofactor evidence="1">
        <name>Mg(2+)</name>
        <dbReference type="ChEBI" id="CHEBI:18420"/>
    </cofactor>
</comment>
<evidence type="ECO:0000256" key="9">
    <source>
        <dbReference type="ARBA" id="ARBA00022842"/>
    </source>
</evidence>
<reference evidence="13 14" key="1">
    <citation type="submission" date="2016-12" db="EMBL/GenBank/DDBJ databases">
        <title>Complete genome sequence of Clostridium kluyveri JZZ isolated from the pit mud of a Chinese flavor liquor-making factory.</title>
        <authorList>
            <person name="Wang Y."/>
        </authorList>
    </citation>
    <scope>NUCLEOTIDE SEQUENCE [LARGE SCALE GENOMIC DNA]</scope>
    <source>
        <strain evidence="13 14">JZZ</strain>
    </source>
</reference>
<dbReference type="InterPro" id="IPR043519">
    <property type="entry name" value="NT_sf"/>
</dbReference>
<dbReference type="GO" id="GO:0016779">
    <property type="term" value="F:nucleotidyltransferase activity"/>
    <property type="evidence" value="ECO:0007669"/>
    <property type="project" value="UniProtKB-KW"/>
</dbReference>
<dbReference type="Gene3D" id="1.10.3090.10">
    <property type="entry name" value="cca-adding enzyme, domain 2"/>
    <property type="match status" value="1"/>
</dbReference>
<dbReference type="Pfam" id="PF01743">
    <property type="entry name" value="PolyA_pol"/>
    <property type="match status" value="1"/>
</dbReference>
<evidence type="ECO:0000256" key="7">
    <source>
        <dbReference type="ARBA" id="ARBA00022723"/>
    </source>
</evidence>
<keyword evidence="4 11" id="KW-0808">Transferase</keyword>
<evidence type="ECO:0000256" key="4">
    <source>
        <dbReference type="ARBA" id="ARBA00022679"/>
    </source>
</evidence>
<dbReference type="GO" id="GO:0000166">
    <property type="term" value="F:nucleotide binding"/>
    <property type="evidence" value="ECO:0007669"/>
    <property type="project" value="UniProtKB-KW"/>
</dbReference>
<evidence type="ECO:0000256" key="2">
    <source>
        <dbReference type="ARBA" id="ARBA00007265"/>
    </source>
</evidence>
<feature type="domain" description="Poly A polymerase head" evidence="12">
    <location>
        <begin position="29"/>
        <end position="153"/>
    </location>
</feature>
<accession>A0A1L5F6L1</accession>
<evidence type="ECO:0000256" key="8">
    <source>
        <dbReference type="ARBA" id="ARBA00022741"/>
    </source>
</evidence>
<dbReference type="CDD" id="cd05398">
    <property type="entry name" value="NT_ClassII-CCAase"/>
    <property type="match status" value="1"/>
</dbReference>
<dbReference type="SUPFAM" id="SSF81891">
    <property type="entry name" value="Poly A polymerase C-terminal region-like"/>
    <property type="match status" value="1"/>
</dbReference>
<name>A0A1L5F6L1_CLOKL</name>
<dbReference type="EMBL" id="CP018335">
    <property type="protein sequence ID" value="APM38634.1"/>
    <property type="molecule type" value="Genomic_DNA"/>
</dbReference>
<protein>
    <submittedName>
        <fullName evidence="13">tRNA nucleotidyltransferase</fullName>
    </submittedName>
</protein>
<comment type="similarity">
    <text evidence="2 11">Belongs to the tRNA nucleotidyltransferase/poly(A) polymerase family.</text>
</comment>
<dbReference type="GO" id="GO:0046872">
    <property type="term" value="F:metal ion binding"/>
    <property type="evidence" value="ECO:0007669"/>
    <property type="project" value="UniProtKB-KW"/>
</dbReference>
<evidence type="ECO:0000256" key="10">
    <source>
        <dbReference type="ARBA" id="ARBA00022884"/>
    </source>
</evidence>
<keyword evidence="8" id="KW-0547">Nucleotide-binding</keyword>
<evidence type="ECO:0000256" key="5">
    <source>
        <dbReference type="ARBA" id="ARBA00022694"/>
    </source>
</evidence>
<dbReference type="GO" id="GO:0008033">
    <property type="term" value="P:tRNA processing"/>
    <property type="evidence" value="ECO:0007669"/>
    <property type="project" value="UniProtKB-KW"/>
</dbReference>
<keyword evidence="7" id="KW-0479">Metal-binding</keyword>
<keyword evidence="9" id="KW-0460">Magnesium</keyword>
<evidence type="ECO:0000313" key="14">
    <source>
        <dbReference type="Proteomes" id="UP000184604"/>
    </source>
</evidence>
<dbReference type="InterPro" id="IPR052390">
    <property type="entry name" value="tRNA_nt/polyA_polymerase"/>
</dbReference>
<keyword evidence="10 11" id="KW-0694">RNA-binding</keyword>
<dbReference type="AlphaFoldDB" id="A0A1L5F6L1"/>
<keyword evidence="5" id="KW-0819">tRNA processing</keyword>
<dbReference type="InterPro" id="IPR002646">
    <property type="entry name" value="PolA_pol_head_dom"/>
</dbReference>
<evidence type="ECO:0000256" key="11">
    <source>
        <dbReference type="RuleBase" id="RU003953"/>
    </source>
</evidence>
<dbReference type="GO" id="GO:0000049">
    <property type="term" value="F:tRNA binding"/>
    <property type="evidence" value="ECO:0007669"/>
    <property type="project" value="UniProtKB-KW"/>
</dbReference>
<dbReference type="Gene3D" id="3.30.460.10">
    <property type="entry name" value="Beta Polymerase, domain 2"/>
    <property type="match status" value="1"/>
</dbReference>
<evidence type="ECO:0000256" key="1">
    <source>
        <dbReference type="ARBA" id="ARBA00001946"/>
    </source>
</evidence>
<organism evidence="13 14">
    <name type="scientific">Clostridium kluyveri</name>
    <dbReference type="NCBI Taxonomy" id="1534"/>
    <lineage>
        <taxon>Bacteria</taxon>
        <taxon>Bacillati</taxon>
        <taxon>Bacillota</taxon>
        <taxon>Clostridia</taxon>
        <taxon>Eubacteriales</taxon>
        <taxon>Clostridiaceae</taxon>
        <taxon>Clostridium</taxon>
    </lineage>
</organism>
<evidence type="ECO:0000256" key="3">
    <source>
        <dbReference type="ARBA" id="ARBA00022555"/>
    </source>
</evidence>
<proteinExistence type="inferred from homology"/>
<dbReference type="Proteomes" id="UP000184604">
    <property type="component" value="Chromosome"/>
</dbReference>
<sequence>MNILKSFTKDEMEIIEAIRDLCIKKGVRAYIVGGAVRDAILQNKIKDIDICVNYNPNSIITHITQLKGVKYYKYYKNFQTAAVTFQNGVCIDLIRCRKEYYKKYGELPKVEPSDIYDDLYRRDFTINSLAYDIVGNSILDVYGGIDDIKNKVLKKIHFNSYREDPTRIFRAVKYCVRYGFYLEDKWEIEKCINGDIFNTISNDRIMKEIYSLCSEINWIGNIRLCNDLKIFNINGQALEVEYSDYGKDLISIYKNIDMRILRLFYSLRDKVYVNILIENSILNRKLKNTIKYFSEELHVVINSIKNTLDNYKLYQLLKSMNDYELIFLSWYYELNYKIYNYINNMSTYKLSLNGNDIIDLGIKEGKSIKKILNGVMKIELNTALKWEKEYLLKNIGEMYKCL</sequence>
<dbReference type="PANTHER" id="PTHR47788:SF1">
    <property type="entry name" value="A-ADDING TRNA NUCLEOTIDYLTRANSFERASE"/>
    <property type="match status" value="1"/>
</dbReference>